<keyword evidence="1" id="KW-0812">Transmembrane</keyword>
<reference evidence="3" key="1">
    <citation type="submission" date="2021-12" db="EMBL/GenBank/DDBJ databases">
        <title>Convergent genome expansion in fungi linked to evolution of root-endophyte symbiosis.</title>
        <authorList>
            <consortium name="DOE Joint Genome Institute"/>
            <person name="Ke Y.-H."/>
            <person name="Bonito G."/>
            <person name="Liao H.-L."/>
            <person name="Looney B."/>
            <person name="Rojas-Flechas A."/>
            <person name="Nash J."/>
            <person name="Hameed K."/>
            <person name="Schadt C."/>
            <person name="Martin F."/>
            <person name="Crous P.W."/>
            <person name="Miettinen O."/>
            <person name="Magnuson J.K."/>
            <person name="Labbe J."/>
            <person name="Jacobson D."/>
            <person name="Doktycz M.J."/>
            <person name="Veneault-Fourrey C."/>
            <person name="Kuo A."/>
            <person name="Mondo S."/>
            <person name="Calhoun S."/>
            <person name="Riley R."/>
            <person name="Ohm R."/>
            <person name="LaButti K."/>
            <person name="Andreopoulos B."/>
            <person name="Pangilinan J."/>
            <person name="Nolan M."/>
            <person name="Tritt A."/>
            <person name="Clum A."/>
            <person name="Lipzen A."/>
            <person name="Daum C."/>
            <person name="Barry K."/>
            <person name="Grigoriev I.V."/>
            <person name="Vilgalys R."/>
        </authorList>
    </citation>
    <scope>NUCLEOTIDE SEQUENCE</scope>
    <source>
        <strain evidence="3">PMI_201</strain>
    </source>
</reference>
<evidence type="ECO:0000256" key="1">
    <source>
        <dbReference type="SAM" id="Phobius"/>
    </source>
</evidence>
<feature type="transmembrane region" description="Helical" evidence="1">
    <location>
        <begin position="122"/>
        <end position="141"/>
    </location>
</feature>
<keyword evidence="1" id="KW-0472">Membrane</keyword>
<dbReference type="Pfam" id="PF01965">
    <property type="entry name" value="DJ-1_PfpI"/>
    <property type="match status" value="1"/>
</dbReference>
<proteinExistence type="predicted"/>
<dbReference type="InterPro" id="IPR052158">
    <property type="entry name" value="INH-QAR"/>
</dbReference>
<dbReference type="Gene3D" id="3.40.50.880">
    <property type="match status" value="1"/>
</dbReference>
<dbReference type="PANTHER" id="PTHR43130">
    <property type="entry name" value="ARAC-FAMILY TRANSCRIPTIONAL REGULATOR"/>
    <property type="match status" value="1"/>
</dbReference>
<dbReference type="Proteomes" id="UP001201262">
    <property type="component" value="Unassembled WGS sequence"/>
</dbReference>
<evidence type="ECO:0000313" key="4">
    <source>
        <dbReference type="Proteomes" id="UP001201262"/>
    </source>
</evidence>
<protein>
    <submittedName>
        <fullName evidence="3">ThiJ/PfpI family protein</fullName>
    </submittedName>
</protein>
<accession>A0AAD4PV09</accession>
<sequence>MLQENPVRACILVFGQMDLVDFSGPLETLYHAYEHGTEDRLISIEVAAPTEEILTEQGVIIKRNISFEQALESLPQYDILVAPGASYKTTKAMCESPDNSVINIIKQFCSLPATQTKTRQRIMLSICSGSFFLATAGLLAGRRATTHFTRLPQLEQAAAKHGRTEVSRHRFVDAGLLDNGVRIVSSGGLTSCFDAALYAIELLCGLQSAEFASEELDYQWRKSEALF</sequence>
<dbReference type="AlphaFoldDB" id="A0AAD4PV09"/>
<dbReference type="EMBL" id="JAJTJA010000013">
    <property type="protein sequence ID" value="KAH8690729.1"/>
    <property type="molecule type" value="Genomic_DNA"/>
</dbReference>
<dbReference type="SUPFAM" id="SSF52317">
    <property type="entry name" value="Class I glutamine amidotransferase-like"/>
    <property type="match status" value="1"/>
</dbReference>
<name>A0AAD4PV09_9EURO</name>
<evidence type="ECO:0000313" key="3">
    <source>
        <dbReference type="EMBL" id="KAH8690729.1"/>
    </source>
</evidence>
<gene>
    <name evidence="3" type="ORF">BGW36DRAFT_389231</name>
</gene>
<evidence type="ECO:0000259" key="2">
    <source>
        <dbReference type="Pfam" id="PF01965"/>
    </source>
</evidence>
<feature type="domain" description="DJ-1/PfpI" evidence="2">
    <location>
        <begin position="8"/>
        <end position="161"/>
    </location>
</feature>
<comment type="caution">
    <text evidence="3">The sequence shown here is derived from an EMBL/GenBank/DDBJ whole genome shotgun (WGS) entry which is preliminary data.</text>
</comment>
<keyword evidence="1" id="KW-1133">Transmembrane helix</keyword>
<dbReference type="RefSeq" id="XP_046066925.1">
    <property type="nucleotide sequence ID" value="XM_046217318.1"/>
</dbReference>
<dbReference type="PANTHER" id="PTHR43130:SF3">
    <property type="entry name" value="HTH-TYPE TRANSCRIPTIONAL REGULATOR RV1931C"/>
    <property type="match status" value="1"/>
</dbReference>
<dbReference type="InterPro" id="IPR029062">
    <property type="entry name" value="Class_I_gatase-like"/>
</dbReference>
<dbReference type="InterPro" id="IPR002818">
    <property type="entry name" value="DJ-1/PfpI"/>
</dbReference>
<dbReference type="GeneID" id="70247605"/>
<keyword evidence="4" id="KW-1185">Reference proteome</keyword>
<organism evidence="3 4">
    <name type="scientific">Talaromyces proteolyticus</name>
    <dbReference type="NCBI Taxonomy" id="1131652"/>
    <lineage>
        <taxon>Eukaryota</taxon>
        <taxon>Fungi</taxon>
        <taxon>Dikarya</taxon>
        <taxon>Ascomycota</taxon>
        <taxon>Pezizomycotina</taxon>
        <taxon>Eurotiomycetes</taxon>
        <taxon>Eurotiomycetidae</taxon>
        <taxon>Eurotiales</taxon>
        <taxon>Trichocomaceae</taxon>
        <taxon>Talaromyces</taxon>
        <taxon>Talaromyces sect. Bacilispori</taxon>
    </lineage>
</organism>